<sequence>MARILSIFLLLLLAACNQIDRAIGNDDSKRKDATNYSYACLDSSLAGNRTGRTIERATNVIRDLAVSKKTITDSLETTYGEAFHRDMLAEGGMKLIGDAALDTRLNTALHRLLEQRTDPSGIRYVAYAVEDTVVNAFTFGGRIYITRGMLNRVAQDEALLYAIIGHEVGHSEAGHIKATIQDMALSEKLFGNNGTTFFELKRLLTASFNQKNELEADYYGINLTNRLGFDLCTVVTFWKEMASRENPYNKVEDFFRTHPFSDARAECLAGHIRTNFGKDCGALNKGASLPQVTR</sequence>
<feature type="chain" id="PRO_5045277752" evidence="7">
    <location>
        <begin position="22"/>
        <end position="294"/>
    </location>
</feature>
<dbReference type="EMBL" id="BAABGY010000014">
    <property type="protein sequence ID" value="GAA4340170.1"/>
    <property type="molecule type" value="Genomic_DNA"/>
</dbReference>
<dbReference type="Pfam" id="PF01435">
    <property type="entry name" value="Peptidase_M48"/>
    <property type="match status" value="1"/>
</dbReference>
<comment type="cofactor">
    <cofactor evidence="6">
        <name>Zn(2+)</name>
        <dbReference type="ChEBI" id="CHEBI:29105"/>
    </cofactor>
    <text evidence="6">Binds 1 zinc ion per subunit.</text>
</comment>
<dbReference type="PANTHER" id="PTHR22726">
    <property type="entry name" value="METALLOENDOPEPTIDASE OMA1"/>
    <property type="match status" value="1"/>
</dbReference>
<comment type="caution">
    <text evidence="9">The sequence shown here is derived from an EMBL/GenBank/DDBJ whole genome shotgun (WGS) entry which is preliminary data.</text>
</comment>
<evidence type="ECO:0000313" key="10">
    <source>
        <dbReference type="Proteomes" id="UP001501725"/>
    </source>
</evidence>
<dbReference type="PROSITE" id="PS51257">
    <property type="entry name" value="PROKAR_LIPOPROTEIN"/>
    <property type="match status" value="1"/>
</dbReference>
<evidence type="ECO:0000313" key="9">
    <source>
        <dbReference type="EMBL" id="GAA4340170.1"/>
    </source>
</evidence>
<organism evidence="9 10">
    <name type="scientific">Flaviaesturariibacter amylovorans</name>
    <dbReference type="NCBI Taxonomy" id="1084520"/>
    <lineage>
        <taxon>Bacteria</taxon>
        <taxon>Pseudomonadati</taxon>
        <taxon>Bacteroidota</taxon>
        <taxon>Chitinophagia</taxon>
        <taxon>Chitinophagales</taxon>
        <taxon>Chitinophagaceae</taxon>
        <taxon>Flaviaestuariibacter</taxon>
    </lineage>
</organism>
<comment type="similarity">
    <text evidence="6">Belongs to the peptidase M48 family.</text>
</comment>
<evidence type="ECO:0000259" key="8">
    <source>
        <dbReference type="Pfam" id="PF01435"/>
    </source>
</evidence>
<dbReference type="GO" id="GO:0008237">
    <property type="term" value="F:metallopeptidase activity"/>
    <property type="evidence" value="ECO:0007669"/>
    <property type="project" value="UniProtKB-KW"/>
</dbReference>
<proteinExistence type="inferred from homology"/>
<evidence type="ECO:0000256" key="6">
    <source>
        <dbReference type="RuleBase" id="RU003983"/>
    </source>
</evidence>
<evidence type="ECO:0000256" key="1">
    <source>
        <dbReference type="ARBA" id="ARBA00022670"/>
    </source>
</evidence>
<evidence type="ECO:0000256" key="3">
    <source>
        <dbReference type="ARBA" id="ARBA00022801"/>
    </source>
</evidence>
<reference evidence="10" key="1">
    <citation type="journal article" date="2019" name="Int. J. Syst. Evol. Microbiol.">
        <title>The Global Catalogue of Microorganisms (GCM) 10K type strain sequencing project: providing services to taxonomists for standard genome sequencing and annotation.</title>
        <authorList>
            <consortium name="The Broad Institute Genomics Platform"/>
            <consortium name="The Broad Institute Genome Sequencing Center for Infectious Disease"/>
            <person name="Wu L."/>
            <person name="Ma J."/>
        </authorList>
    </citation>
    <scope>NUCLEOTIDE SEQUENCE [LARGE SCALE GENOMIC DNA]</scope>
    <source>
        <strain evidence="10">JCM 17919</strain>
    </source>
</reference>
<accession>A0ABP8HJC0</accession>
<dbReference type="CDD" id="cd07324">
    <property type="entry name" value="M48C_Oma1-like"/>
    <property type="match status" value="1"/>
</dbReference>
<dbReference type="InterPro" id="IPR051156">
    <property type="entry name" value="Mito/Outer_Membr_Metalloprot"/>
</dbReference>
<dbReference type="RefSeq" id="WP_345257404.1">
    <property type="nucleotide sequence ID" value="NZ_BAABGY010000014.1"/>
</dbReference>
<keyword evidence="10" id="KW-1185">Reference proteome</keyword>
<feature type="domain" description="Peptidase M48" evidence="8">
    <location>
        <begin position="103"/>
        <end position="268"/>
    </location>
</feature>
<evidence type="ECO:0000256" key="2">
    <source>
        <dbReference type="ARBA" id="ARBA00022723"/>
    </source>
</evidence>
<name>A0ABP8HJC0_9BACT</name>
<keyword evidence="4 6" id="KW-0862">Zinc</keyword>
<keyword evidence="3 6" id="KW-0378">Hydrolase</keyword>
<dbReference type="PANTHER" id="PTHR22726:SF1">
    <property type="entry name" value="METALLOENDOPEPTIDASE OMA1, MITOCHONDRIAL"/>
    <property type="match status" value="1"/>
</dbReference>
<protein>
    <submittedName>
        <fullName evidence="9">Metalloprotease LoiP</fullName>
    </submittedName>
</protein>
<keyword evidence="2" id="KW-0479">Metal-binding</keyword>
<dbReference type="InterPro" id="IPR001915">
    <property type="entry name" value="Peptidase_M48"/>
</dbReference>
<dbReference type="Proteomes" id="UP001501725">
    <property type="component" value="Unassembled WGS sequence"/>
</dbReference>
<feature type="signal peptide" evidence="7">
    <location>
        <begin position="1"/>
        <end position="21"/>
    </location>
</feature>
<gene>
    <name evidence="9" type="primary">loiP</name>
    <name evidence="9" type="ORF">GCM10023184_37680</name>
</gene>
<evidence type="ECO:0000256" key="4">
    <source>
        <dbReference type="ARBA" id="ARBA00022833"/>
    </source>
</evidence>
<keyword evidence="5 6" id="KW-0482">Metalloprotease</keyword>
<keyword evidence="1 6" id="KW-0645">Protease</keyword>
<evidence type="ECO:0000256" key="5">
    <source>
        <dbReference type="ARBA" id="ARBA00023049"/>
    </source>
</evidence>
<keyword evidence="7" id="KW-0732">Signal</keyword>
<evidence type="ECO:0000256" key="7">
    <source>
        <dbReference type="SAM" id="SignalP"/>
    </source>
</evidence>
<dbReference type="Gene3D" id="3.30.2010.10">
    <property type="entry name" value="Metalloproteases ('zincins'), catalytic domain"/>
    <property type="match status" value="1"/>
</dbReference>